<proteinExistence type="predicted"/>
<sequence length="115" mass="12963">MTPTNEGDSNKTGVLESGDRSIRSRHAHSRWDFPDLTAPLACEGCYDIPDFTSLGDEFIGHVSKNKKRVPISTEDDLWDSYTNDVICKNALLVTRENCLPTQNMNTQKGIYKKKN</sequence>
<organism evidence="2 3">
    <name type="scientific">Cuscuta epithymum</name>
    <dbReference type="NCBI Taxonomy" id="186058"/>
    <lineage>
        <taxon>Eukaryota</taxon>
        <taxon>Viridiplantae</taxon>
        <taxon>Streptophyta</taxon>
        <taxon>Embryophyta</taxon>
        <taxon>Tracheophyta</taxon>
        <taxon>Spermatophyta</taxon>
        <taxon>Magnoliopsida</taxon>
        <taxon>eudicotyledons</taxon>
        <taxon>Gunneridae</taxon>
        <taxon>Pentapetalae</taxon>
        <taxon>asterids</taxon>
        <taxon>lamiids</taxon>
        <taxon>Solanales</taxon>
        <taxon>Convolvulaceae</taxon>
        <taxon>Cuscuteae</taxon>
        <taxon>Cuscuta</taxon>
        <taxon>Cuscuta subgen. Cuscuta</taxon>
    </lineage>
</organism>
<dbReference type="EMBL" id="CAMAPF010000926">
    <property type="protein sequence ID" value="CAH9122663.1"/>
    <property type="molecule type" value="Genomic_DNA"/>
</dbReference>
<name>A0AAV0EH66_9ASTE</name>
<comment type="caution">
    <text evidence="2">The sequence shown here is derived from an EMBL/GenBank/DDBJ whole genome shotgun (WGS) entry which is preliminary data.</text>
</comment>
<protein>
    <submittedName>
        <fullName evidence="2">Uncharacterized protein</fullName>
    </submittedName>
</protein>
<evidence type="ECO:0000256" key="1">
    <source>
        <dbReference type="SAM" id="MobiDB-lite"/>
    </source>
</evidence>
<dbReference type="Proteomes" id="UP001152523">
    <property type="component" value="Unassembled WGS sequence"/>
</dbReference>
<gene>
    <name evidence="2" type="ORF">CEPIT_LOCUS24634</name>
</gene>
<evidence type="ECO:0000313" key="3">
    <source>
        <dbReference type="Proteomes" id="UP001152523"/>
    </source>
</evidence>
<evidence type="ECO:0000313" key="2">
    <source>
        <dbReference type="EMBL" id="CAH9122663.1"/>
    </source>
</evidence>
<keyword evidence="3" id="KW-1185">Reference proteome</keyword>
<dbReference type="AlphaFoldDB" id="A0AAV0EH66"/>
<reference evidence="2" key="1">
    <citation type="submission" date="2022-07" db="EMBL/GenBank/DDBJ databases">
        <authorList>
            <person name="Macas J."/>
            <person name="Novak P."/>
            <person name="Neumann P."/>
        </authorList>
    </citation>
    <scope>NUCLEOTIDE SEQUENCE</scope>
</reference>
<feature type="compositionally biased region" description="Polar residues" evidence="1">
    <location>
        <begin position="1"/>
        <end position="12"/>
    </location>
</feature>
<feature type="region of interest" description="Disordered" evidence="1">
    <location>
        <begin position="1"/>
        <end position="28"/>
    </location>
</feature>
<accession>A0AAV0EH66</accession>